<sequence length="480" mass="50893">MTATSADYTADLQLFIAGEWRGGEGRDARPVVDPATAGTIAELPVATAADLDEALAAAARGWPAWRAKTPDERGALMHKVAGLIRERVDHIATLLTLEQGKPIAQARGEVLSAAGLFDYFAEQGKRIEGRVVQRPAGERAMVLKQPVGPVAAFSPWNFPVNLMAKKIAPALAAGCVVIAKAPEETPGCTGALMRCIADAGIPGDAAQLVYGNPDMISRHLLGSPVIRKVSFTGSTAVGKHLMKLAADHVQRITMELGGHAPVLIFDDCDLEATLDRVVAQKFRNAGQVCVSPTRFYVQAGIYDAFVRGFAERTKRVRVGHGLDPDTQMGPLANARRAPALQAMIADATARGARVIAGGEAMGKGYFFQPTALADVPIEAEAMVNEPFGPMALMRPFDTEEEAIEQANRLPYGLAAFAFTENGRRINRVADGIESGMVGINSFVISAHDLPFGGVKQSGFGSESGPEGLDGYLVTKAVHIC</sequence>
<keyword evidence="5" id="KW-1185">Reference proteome</keyword>
<evidence type="ECO:0000313" key="4">
    <source>
        <dbReference type="EMBL" id="AMG75689.1"/>
    </source>
</evidence>
<dbReference type="RefSeq" id="WP_067185589.1">
    <property type="nucleotide sequence ID" value="NZ_CP012199.1"/>
</dbReference>
<dbReference type="PANTHER" id="PTHR43353">
    <property type="entry name" value="SUCCINATE-SEMIALDEHYDE DEHYDROGENASE, MITOCHONDRIAL"/>
    <property type="match status" value="1"/>
</dbReference>
<dbReference type="InterPro" id="IPR016162">
    <property type="entry name" value="Ald_DH_N"/>
</dbReference>
<dbReference type="Proteomes" id="UP000058599">
    <property type="component" value="Chromosome"/>
</dbReference>
<dbReference type="FunFam" id="3.40.309.10:FF:000004">
    <property type="entry name" value="Succinate-semialdehyde dehydrogenase I"/>
    <property type="match status" value="1"/>
</dbReference>
<dbReference type="EC" id="1.2.1.16" evidence="4"/>
<dbReference type="GO" id="GO:0036243">
    <property type="term" value="F:succinate-semialdehyde dehydrogenase (NADP+) activity"/>
    <property type="evidence" value="ECO:0007669"/>
    <property type="project" value="UniProtKB-EC"/>
</dbReference>
<dbReference type="EC" id="1.2.1.79" evidence="4"/>
<feature type="domain" description="Aldehyde dehydrogenase" evidence="3">
    <location>
        <begin position="20"/>
        <end position="477"/>
    </location>
</feature>
<dbReference type="AlphaFoldDB" id="A0AA86GMB7"/>
<dbReference type="Pfam" id="PF00171">
    <property type="entry name" value="Aldedh"/>
    <property type="match status" value="1"/>
</dbReference>
<dbReference type="InterPro" id="IPR016161">
    <property type="entry name" value="Ald_DH/histidinol_DH"/>
</dbReference>
<dbReference type="GO" id="GO:0009450">
    <property type="term" value="P:gamma-aminobutyric acid catabolic process"/>
    <property type="evidence" value="ECO:0007669"/>
    <property type="project" value="TreeGrafter"/>
</dbReference>
<protein>
    <submittedName>
        <fullName evidence="4">Succinate-semialdehyde dehydrogenase NADP(+)</fullName>
        <ecNumber evidence="4">1.2.1.16</ecNumber>
        <ecNumber evidence="4">1.2.1.79</ecNumber>
    </submittedName>
</protein>
<dbReference type="SUPFAM" id="SSF53720">
    <property type="entry name" value="ALDH-like"/>
    <property type="match status" value="1"/>
</dbReference>
<gene>
    <name evidence="4" type="primary">gabD2</name>
    <name evidence="4" type="ORF">SGRAN_3346</name>
</gene>
<comment type="similarity">
    <text evidence="1">Belongs to the aldehyde dehydrogenase family.</text>
</comment>
<dbReference type="PANTHER" id="PTHR43353:SF5">
    <property type="entry name" value="SUCCINATE-SEMIALDEHYDE DEHYDROGENASE, MITOCHONDRIAL"/>
    <property type="match status" value="1"/>
</dbReference>
<accession>A0AA86GMB7</accession>
<keyword evidence="2 4" id="KW-0560">Oxidoreductase</keyword>
<reference evidence="4 5" key="1">
    <citation type="journal article" date="2016" name="BMC Genomics">
        <title>Genomic analysis of the nitrate-respiring Sphingopyxis granuli (formerly Sphingomonas macrogoltabida) strain TFA.</title>
        <authorList>
            <person name="Garcia-Romero I."/>
            <person name="Perez-Pulido A.J."/>
            <person name="Gonzalez-Flores Y.E."/>
            <person name="Reyes-Ramirez F."/>
            <person name="Santero E."/>
            <person name="Floriano B."/>
        </authorList>
    </citation>
    <scope>NUCLEOTIDE SEQUENCE [LARGE SCALE GENOMIC DNA]</scope>
    <source>
        <strain evidence="4 5">TFA</strain>
    </source>
</reference>
<dbReference type="EMBL" id="CP012199">
    <property type="protein sequence ID" value="AMG75689.1"/>
    <property type="molecule type" value="Genomic_DNA"/>
</dbReference>
<dbReference type="KEGG" id="sgi:SGRAN_3346"/>
<dbReference type="InterPro" id="IPR050740">
    <property type="entry name" value="Aldehyde_DH_Superfamily"/>
</dbReference>
<dbReference type="GO" id="GO:0004777">
    <property type="term" value="F:succinate-semialdehyde dehydrogenase (NAD+) activity"/>
    <property type="evidence" value="ECO:0007669"/>
    <property type="project" value="TreeGrafter"/>
</dbReference>
<dbReference type="InterPro" id="IPR015590">
    <property type="entry name" value="Aldehyde_DH_dom"/>
</dbReference>
<evidence type="ECO:0000313" key="5">
    <source>
        <dbReference type="Proteomes" id="UP000058599"/>
    </source>
</evidence>
<name>A0AA86GMB7_9SPHN</name>
<organism evidence="4 5">
    <name type="scientific">Sphingopyxis granuli</name>
    <dbReference type="NCBI Taxonomy" id="267128"/>
    <lineage>
        <taxon>Bacteria</taxon>
        <taxon>Pseudomonadati</taxon>
        <taxon>Pseudomonadota</taxon>
        <taxon>Alphaproteobacteria</taxon>
        <taxon>Sphingomonadales</taxon>
        <taxon>Sphingomonadaceae</taxon>
        <taxon>Sphingopyxis</taxon>
    </lineage>
</organism>
<dbReference type="Gene3D" id="3.40.309.10">
    <property type="entry name" value="Aldehyde Dehydrogenase, Chain A, domain 2"/>
    <property type="match status" value="1"/>
</dbReference>
<evidence type="ECO:0000256" key="1">
    <source>
        <dbReference type="ARBA" id="ARBA00009986"/>
    </source>
</evidence>
<evidence type="ECO:0000259" key="3">
    <source>
        <dbReference type="Pfam" id="PF00171"/>
    </source>
</evidence>
<dbReference type="Gene3D" id="3.40.605.10">
    <property type="entry name" value="Aldehyde Dehydrogenase, Chain A, domain 1"/>
    <property type="match status" value="1"/>
</dbReference>
<dbReference type="CDD" id="cd07103">
    <property type="entry name" value="ALDH_F5_SSADH_GabD"/>
    <property type="match status" value="1"/>
</dbReference>
<evidence type="ECO:0000256" key="2">
    <source>
        <dbReference type="ARBA" id="ARBA00023002"/>
    </source>
</evidence>
<proteinExistence type="inferred from homology"/>
<dbReference type="InterPro" id="IPR016163">
    <property type="entry name" value="Ald_DH_C"/>
</dbReference>
<dbReference type="FunFam" id="3.40.605.10:FF:000007">
    <property type="entry name" value="NAD/NADP-dependent betaine aldehyde dehydrogenase"/>
    <property type="match status" value="1"/>
</dbReference>